<keyword evidence="2" id="KW-1185">Reference proteome</keyword>
<sequence length="605" mass="71289">MSYTSYIQSNKSIKKNDINIFLLDTTQLYNVNTISKKINIHKIHSVETIKYTDIFAHKFIKVYITRTPEVNSINMNLLFDNINDILNYRGGYNVLMSMEINEIIYNSNMISNNISLQSIFMIYKYIYNLKLDNIVSYNRNIGHEIKSIGPEVKNITDFDNILINYLNTPNSKFELMNSIFFYRSFPIFNYIMYTNRKRYCDTTNDNFDLIFNNPTKLNTTCLDYLLTNNTEIEEYINNIRNLLNININVLDYSIYVMDEIIKNPIIAYIYNKIQNSINDLNNYTLFDNVIVENIDIFNENELSNNLHSIVVEEIRLDYGKQYTDMYFNINKLLKLPNVTINDYNVDEYDYTNLSMDTKILTYIRKNNIQITTKDIHRLIVRGLLRFYIEALTSIIISCVNIENSDLIEIATKDISNSIIYTSLRSSDDIYMINNIKMEVINKCYDYTLGKEKYKFLYSRLAFKPYILKKLVSKITEPAEIEEEEAVEVEGPEANLEFFPDNYDYTTPIDDNVLNISFSVCKYKKLYRLLCETNFSTQISIIEKFNNTISIINTIKNSKNYPLHIFLLFSNIDVKVLLDPSFNNNSLCRSLDNLYNSKYIAYIRNM</sequence>
<dbReference type="Proteomes" id="UP000792374">
    <property type="component" value="Genome"/>
</dbReference>
<proteinExistence type="predicted"/>
<dbReference type="GeneID" id="15613383"/>
<name>A0ABM9QKA7_9POXV</name>
<accession>A0ABM9QKA7</accession>
<organism evidence="1 2">
    <name type="scientific">Choristoneura rosaceana entomopoxvirus 'L'</name>
    <dbReference type="NCBI Taxonomy" id="1293539"/>
    <lineage>
        <taxon>Viruses</taxon>
        <taxon>Varidnaviria</taxon>
        <taxon>Bamfordvirae</taxon>
        <taxon>Nucleocytoviricota</taxon>
        <taxon>Pokkesviricetes</taxon>
        <taxon>Chitovirales</taxon>
        <taxon>Poxviridae</taxon>
        <taxon>Entomopoxvirinae</taxon>
        <taxon>Betaentomopoxvirus</taxon>
        <taxon>Betaentomopoxvirus crosaceana</taxon>
        <taxon>Choristoneura rosaceana entomopoxvirus</taxon>
    </lineage>
</organism>
<evidence type="ECO:0000313" key="1">
    <source>
        <dbReference type="EMBL" id="CCU55960.1"/>
    </source>
</evidence>
<protein>
    <submittedName>
        <fullName evidence="1">Uncharacterized protein</fullName>
    </submittedName>
</protein>
<dbReference type="EMBL" id="HF679133">
    <property type="protein sequence ID" value="CCU55960.1"/>
    <property type="molecule type" value="Genomic_DNA"/>
</dbReference>
<evidence type="ECO:0000313" key="2">
    <source>
        <dbReference type="Proteomes" id="UP000792374"/>
    </source>
</evidence>
<gene>
    <name evidence="1" type="ORF">CHREV_058</name>
</gene>
<reference evidence="1" key="1">
    <citation type="journal article" date="2013" name="J. Virol.">
        <title>New Insights into the Evolution of Entomopoxvirinae from the Complete Genome Sequences of Four Entomopoxviruses Infecting Adoxophyes honmai, Choristoneura biennis, Choristoneura rosaceana, and Mythimna separata.</title>
        <authorList>
            <person name="Theze J."/>
            <person name="Takatsuka J."/>
            <person name="Li Z."/>
            <person name="Gallais J."/>
            <person name="Doucet D."/>
            <person name="Arif B."/>
            <person name="Nakai M."/>
            <person name="Herniou E.A."/>
        </authorList>
    </citation>
    <scope>NUCLEOTIDE SEQUENCE</scope>
</reference>
<dbReference type="RefSeq" id="YP_008004462.1">
    <property type="nucleotide sequence ID" value="NC_021249.1"/>
</dbReference>